<dbReference type="SUPFAM" id="SSF53335">
    <property type="entry name" value="S-adenosyl-L-methionine-dependent methyltransferases"/>
    <property type="match status" value="1"/>
</dbReference>
<dbReference type="CDD" id="cd02440">
    <property type="entry name" value="AdoMet_MTases"/>
    <property type="match status" value="1"/>
</dbReference>
<reference evidence="1" key="1">
    <citation type="journal article" date="2020" name="mSystems">
        <title>Genome- and Community-Level Interaction Insights into Carbon Utilization and Element Cycling Functions of Hydrothermarchaeota in Hydrothermal Sediment.</title>
        <authorList>
            <person name="Zhou Z."/>
            <person name="Liu Y."/>
            <person name="Xu W."/>
            <person name="Pan J."/>
            <person name="Luo Z.H."/>
            <person name="Li M."/>
        </authorList>
    </citation>
    <scope>NUCLEOTIDE SEQUENCE [LARGE SCALE GENOMIC DNA]</scope>
    <source>
        <strain evidence="1">SpSt-1074</strain>
    </source>
</reference>
<proteinExistence type="predicted"/>
<name>A0A7J3VSZ5_CALS0</name>
<dbReference type="Pfam" id="PF01209">
    <property type="entry name" value="Ubie_methyltran"/>
    <property type="match status" value="1"/>
</dbReference>
<dbReference type="EMBL" id="DRXH01000017">
    <property type="protein sequence ID" value="HHM43746.1"/>
    <property type="molecule type" value="Genomic_DNA"/>
</dbReference>
<comment type="caution">
    <text evidence="1">The sequence shown here is derived from an EMBL/GenBank/DDBJ whole genome shotgun (WGS) entry which is preliminary data.</text>
</comment>
<dbReference type="AlphaFoldDB" id="A0A7J3VSZ5"/>
<protein>
    <submittedName>
        <fullName evidence="1">Methyltransferase domain-containing protein</fullName>
    </submittedName>
</protein>
<dbReference type="GO" id="GO:0008168">
    <property type="term" value="F:methyltransferase activity"/>
    <property type="evidence" value="ECO:0007669"/>
    <property type="project" value="UniProtKB-KW"/>
</dbReference>
<gene>
    <name evidence="1" type="ORF">ENM31_00415</name>
</gene>
<dbReference type="InterPro" id="IPR029063">
    <property type="entry name" value="SAM-dependent_MTases_sf"/>
</dbReference>
<accession>A0A7J3VSZ5</accession>
<evidence type="ECO:0000313" key="1">
    <source>
        <dbReference type="EMBL" id="HHM43746.1"/>
    </source>
</evidence>
<dbReference type="PANTHER" id="PTHR43591">
    <property type="entry name" value="METHYLTRANSFERASE"/>
    <property type="match status" value="1"/>
</dbReference>
<keyword evidence="1" id="KW-0489">Methyltransferase</keyword>
<dbReference type="PANTHER" id="PTHR43591:SF24">
    <property type="entry name" value="2-METHOXY-6-POLYPRENYL-1,4-BENZOQUINOL METHYLASE, MITOCHONDRIAL"/>
    <property type="match status" value="1"/>
</dbReference>
<dbReference type="Gene3D" id="3.40.50.150">
    <property type="entry name" value="Vaccinia Virus protein VP39"/>
    <property type="match status" value="1"/>
</dbReference>
<organism evidence="1">
    <name type="scientific">Caldiarchaeum subterraneum</name>
    <dbReference type="NCBI Taxonomy" id="311458"/>
    <lineage>
        <taxon>Archaea</taxon>
        <taxon>Nitrososphaerota</taxon>
        <taxon>Candidatus Caldarchaeales</taxon>
        <taxon>Candidatus Caldarchaeaceae</taxon>
        <taxon>Candidatus Caldarchaeum</taxon>
    </lineage>
</organism>
<sequence length="250" mass="28136">MEEESPGLGRVWPEVMQSIKSIAPFYDKVNRMISLGSDRRLRIEAVGGRVGFDERVLDAGAGNGVFTTVLLEQQPGVREVVMLDTLPEMLSRSGSRWNTHPVLGDFERTPFRDDAFDCVLMGFSLRDARDMKKALNELRRVMTSNGRLVVVDLGKPDNRLKKHAASLYWRTVAPLLAFLRVGRPGLKVYSIHKTYVRLPRNSEFKALLKTFFSHVEVEERMMGCALIALSRKPEKPLNQRAGNTAADGYG</sequence>
<keyword evidence="1" id="KW-0808">Transferase</keyword>
<dbReference type="GO" id="GO:0032259">
    <property type="term" value="P:methylation"/>
    <property type="evidence" value="ECO:0007669"/>
    <property type="project" value="UniProtKB-KW"/>
</dbReference>